<dbReference type="AlphaFoldDB" id="A0A8K0E5S3"/>
<keyword evidence="3" id="KW-1185">Reference proteome</keyword>
<reference evidence="2" key="1">
    <citation type="submission" date="2020-03" db="EMBL/GenBank/DDBJ databases">
        <title>A high-quality chromosome-level genome assembly of a woody plant with both climbing and erect habits, Rhamnella rubrinervis.</title>
        <authorList>
            <person name="Lu Z."/>
            <person name="Yang Y."/>
            <person name="Zhu X."/>
            <person name="Sun Y."/>
        </authorList>
    </citation>
    <scope>NUCLEOTIDE SEQUENCE</scope>
    <source>
        <strain evidence="2">BYM</strain>
        <tissue evidence="2">Leaf</tissue>
    </source>
</reference>
<proteinExistence type="predicted"/>
<evidence type="ECO:0000313" key="3">
    <source>
        <dbReference type="Proteomes" id="UP000796880"/>
    </source>
</evidence>
<gene>
    <name evidence="2" type="ORF">FNV43_RR18792</name>
</gene>
<evidence type="ECO:0000313" key="2">
    <source>
        <dbReference type="EMBL" id="KAF3440508.1"/>
    </source>
</evidence>
<dbReference type="EMBL" id="VOIH02000008">
    <property type="protein sequence ID" value="KAF3440508.1"/>
    <property type="molecule type" value="Genomic_DNA"/>
</dbReference>
<evidence type="ECO:0000256" key="1">
    <source>
        <dbReference type="SAM" id="MobiDB-lite"/>
    </source>
</evidence>
<organism evidence="2 3">
    <name type="scientific">Rhamnella rubrinervis</name>
    <dbReference type="NCBI Taxonomy" id="2594499"/>
    <lineage>
        <taxon>Eukaryota</taxon>
        <taxon>Viridiplantae</taxon>
        <taxon>Streptophyta</taxon>
        <taxon>Embryophyta</taxon>
        <taxon>Tracheophyta</taxon>
        <taxon>Spermatophyta</taxon>
        <taxon>Magnoliopsida</taxon>
        <taxon>eudicotyledons</taxon>
        <taxon>Gunneridae</taxon>
        <taxon>Pentapetalae</taxon>
        <taxon>rosids</taxon>
        <taxon>fabids</taxon>
        <taxon>Rosales</taxon>
        <taxon>Rhamnaceae</taxon>
        <taxon>rhamnoid group</taxon>
        <taxon>Rhamneae</taxon>
        <taxon>Rhamnella</taxon>
    </lineage>
</organism>
<dbReference type="PANTHER" id="PTHR35167">
    <property type="entry name" value="OS05G0216466 PROTEIN"/>
    <property type="match status" value="1"/>
</dbReference>
<protein>
    <submittedName>
        <fullName evidence="2">Uncharacterized protein</fullName>
    </submittedName>
</protein>
<dbReference type="Proteomes" id="UP000796880">
    <property type="component" value="Unassembled WGS sequence"/>
</dbReference>
<feature type="compositionally biased region" description="Basic residues" evidence="1">
    <location>
        <begin position="14"/>
        <end position="26"/>
    </location>
</feature>
<sequence length="122" mass="14169">MEESAVAIPIPSSRKIHNLHQKKKKKDFTDSDMAAAQQLMQLSDEENSNSKVDMAADDEEVVDQRLLMMMMKKKNNNNVNVNIMEEIFGKEDHVFCRAKKRRYRSLADIYMETTSKIKPYLA</sequence>
<accession>A0A8K0E5S3</accession>
<dbReference type="OrthoDB" id="1739516at2759"/>
<feature type="region of interest" description="Disordered" evidence="1">
    <location>
        <begin position="1"/>
        <end position="30"/>
    </location>
</feature>
<comment type="caution">
    <text evidence="2">The sequence shown here is derived from an EMBL/GenBank/DDBJ whole genome shotgun (WGS) entry which is preliminary data.</text>
</comment>
<name>A0A8K0E5S3_9ROSA</name>
<dbReference type="PANTHER" id="PTHR35167:SF12">
    <property type="match status" value="1"/>
</dbReference>